<name>A0A3M7RXC7_BRAPC</name>
<comment type="caution">
    <text evidence="1">The sequence shown here is derived from an EMBL/GenBank/DDBJ whole genome shotgun (WGS) entry which is preliminary data.</text>
</comment>
<keyword evidence="2" id="KW-1185">Reference proteome</keyword>
<dbReference type="Proteomes" id="UP000276133">
    <property type="component" value="Unassembled WGS sequence"/>
</dbReference>
<reference evidence="1 2" key="1">
    <citation type="journal article" date="2018" name="Sci. Rep.">
        <title>Genomic signatures of local adaptation to the degree of environmental predictability in rotifers.</title>
        <authorList>
            <person name="Franch-Gras L."/>
            <person name="Hahn C."/>
            <person name="Garcia-Roger E.M."/>
            <person name="Carmona M.J."/>
            <person name="Serra M."/>
            <person name="Gomez A."/>
        </authorList>
    </citation>
    <scope>NUCLEOTIDE SEQUENCE [LARGE SCALE GENOMIC DNA]</scope>
    <source>
        <strain evidence="1">HYR1</strain>
    </source>
</reference>
<gene>
    <name evidence="1" type="ORF">BpHYR1_020168</name>
</gene>
<dbReference type="EMBL" id="REGN01002450">
    <property type="protein sequence ID" value="RNA28005.1"/>
    <property type="molecule type" value="Genomic_DNA"/>
</dbReference>
<dbReference type="AlphaFoldDB" id="A0A3M7RXC7"/>
<sequence length="67" mass="7817">MTALKPFIVCTLIAFSDKLFHNFTQRFVKKLYFNEPLRFSEFLIRASIQLAYIADTGVNKKNLCNKV</sequence>
<protein>
    <submittedName>
        <fullName evidence="1">Uncharacterized protein</fullName>
    </submittedName>
</protein>
<evidence type="ECO:0000313" key="1">
    <source>
        <dbReference type="EMBL" id="RNA28005.1"/>
    </source>
</evidence>
<organism evidence="1 2">
    <name type="scientific">Brachionus plicatilis</name>
    <name type="common">Marine rotifer</name>
    <name type="synonym">Brachionus muelleri</name>
    <dbReference type="NCBI Taxonomy" id="10195"/>
    <lineage>
        <taxon>Eukaryota</taxon>
        <taxon>Metazoa</taxon>
        <taxon>Spiralia</taxon>
        <taxon>Gnathifera</taxon>
        <taxon>Rotifera</taxon>
        <taxon>Eurotatoria</taxon>
        <taxon>Monogononta</taxon>
        <taxon>Pseudotrocha</taxon>
        <taxon>Ploima</taxon>
        <taxon>Brachionidae</taxon>
        <taxon>Brachionus</taxon>
    </lineage>
</organism>
<proteinExistence type="predicted"/>
<accession>A0A3M7RXC7</accession>
<evidence type="ECO:0000313" key="2">
    <source>
        <dbReference type="Proteomes" id="UP000276133"/>
    </source>
</evidence>